<feature type="domain" description="MADS-box" evidence="8">
    <location>
        <begin position="15"/>
        <end position="75"/>
    </location>
</feature>
<dbReference type="CDD" id="cd00265">
    <property type="entry name" value="MADS_MEF2_like"/>
    <property type="match status" value="1"/>
</dbReference>
<feature type="compositionally biased region" description="Polar residues" evidence="7">
    <location>
        <begin position="161"/>
        <end position="186"/>
    </location>
</feature>
<dbReference type="SUPFAM" id="SSF55455">
    <property type="entry name" value="SRF-like"/>
    <property type="match status" value="1"/>
</dbReference>
<dbReference type="InterPro" id="IPR002100">
    <property type="entry name" value="TF_MADSbox"/>
</dbReference>
<feature type="compositionally biased region" description="Polar residues" evidence="7">
    <location>
        <begin position="348"/>
        <end position="364"/>
    </location>
</feature>
<dbReference type="GO" id="GO:0045944">
    <property type="term" value="P:positive regulation of transcription by RNA polymerase II"/>
    <property type="evidence" value="ECO:0007669"/>
    <property type="project" value="InterPro"/>
</dbReference>
<dbReference type="EMBL" id="LN483273">
    <property type="protein sequence ID" value="CDZ98101.1"/>
    <property type="molecule type" value="Genomic_DNA"/>
</dbReference>
<reference evidence="9" key="1">
    <citation type="submission" date="2014-08" db="EMBL/GenBank/DDBJ databases">
        <authorList>
            <person name="Sharma Rahul"/>
            <person name="Thines Marco"/>
        </authorList>
    </citation>
    <scope>NUCLEOTIDE SEQUENCE</scope>
</reference>
<protein>
    <submittedName>
        <fullName evidence="9">Srf-type transcription factor</fullName>
    </submittedName>
</protein>
<feature type="compositionally biased region" description="Low complexity" evidence="7">
    <location>
        <begin position="124"/>
        <end position="135"/>
    </location>
</feature>
<name>A0A0F7SGS1_PHARH</name>
<keyword evidence="3" id="KW-0238">DNA-binding</keyword>
<dbReference type="InterPro" id="IPR036879">
    <property type="entry name" value="TF_MADSbox_sf"/>
</dbReference>
<feature type="compositionally biased region" description="Acidic residues" evidence="7">
    <location>
        <begin position="436"/>
        <end position="455"/>
    </location>
</feature>
<feature type="compositionally biased region" description="Low complexity" evidence="7">
    <location>
        <begin position="370"/>
        <end position="389"/>
    </location>
</feature>
<comment type="similarity">
    <text evidence="6">Belongs to the MEF2 family.</text>
</comment>
<evidence type="ECO:0000256" key="1">
    <source>
        <dbReference type="ARBA" id="ARBA00004123"/>
    </source>
</evidence>
<dbReference type="PROSITE" id="PS00350">
    <property type="entry name" value="MADS_BOX_1"/>
    <property type="match status" value="1"/>
</dbReference>
<dbReference type="GO" id="GO:0046983">
    <property type="term" value="F:protein dimerization activity"/>
    <property type="evidence" value="ECO:0007669"/>
    <property type="project" value="InterPro"/>
</dbReference>
<dbReference type="PRINTS" id="PR00404">
    <property type="entry name" value="MADSDOMAIN"/>
</dbReference>
<feature type="compositionally biased region" description="Gly residues" evidence="7">
    <location>
        <begin position="401"/>
        <end position="421"/>
    </location>
</feature>
<keyword evidence="2" id="KW-0805">Transcription regulation</keyword>
<dbReference type="GO" id="GO:0000977">
    <property type="term" value="F:RNA polymerase II transcription regulatory region sequence-specific DNA binding"/>
    <property type="evidence" value="ECO:0007669"/>
    <property type="project" value="InterPro"/>
</dbReference>
<proteinExistence type="inferred from homology"/>
<dbReference type="AlphaFoldDB" id="A0A0F7SGS1"/>
<dbReference type="GO" id="GO:0005634">
    <property type="term" value="C:nucleus"/>
    <property type="evidence" value="ECO:0007669"/>
    <property type="project" value="UniProtKB-SubCell"/>
</dbReference>
<feature type="region of interest" description="Disordered" evidence="7">
    <location>
        <begin position="348"/>
        <end position="483"/>
    </location>
</feature>
<keyword evidence="4" id="KW-0804">Transcription</keyword>
<feature type="compositionally biased region" description="Gly residues" evidence="7">
    <location>
        <begin position="216"/>
        <end position="232"/>
    </location>
</feature>
<evidence type="ECO:0000313" key="9">
    <source>
        <dbReference type="EMBL" id="CDZ98101.1"/>
    </source>
</evidence>
<dbReference type="SMART" id="SM00432">
    <property type="entry name" value="MADS"/>
    <property type="match status" value="1"/>
</dbReference>
<evidence type="ECO:0000259" key="8">
    <source>
        <dbReference type="PROSITE" id="PS50066"/>
    </source>
</evidence>
<feature type="region of interest" description="Disordered" evidence="7">
    <location>
        <begin position="109"/>
        <end position="247"/>
    </location>
</feature>
<evidence type="ECO:0000256" key="7">
    <source>
        <dbReference type="SAM" id="MobiDB-lite"/>
    </source>
</evidence>
<evidence type="ECO:0000256" key="4">
    <source>
        <dbReference type="ARBA" id="ARBA00023163"/>
    </source>
</evidence>
<evidence type="ECO:0000256" key="6">
    <source>
        <dbReference type="ARBA" id="ARBA00025805"/>
    </source>
</evidence>
<dbReference type="InterPro" id="IPR033896">
    <property type="entry name" value="MEF2-like_N"/>
</dbReference>
<organism evidence="9">
    <name type="scientific">Phaffia rhodozyma</name>
    <name type="common">Yeast</name>
    <name type="synonym">Xanthophyllomyces dendrorhous</name>
    <dbReference type="NCBI Taxonomy" id="264483"/>
    <lineage>
        <taxon>Eukaryota</taxon>
        <taxon>Fungi</taxon>
        <taxon>Dikarya</taxon>
        <taxon>Basidiomycota</taxon>
        <taxon>Agaricomycotina</taxon>
        <taxon>Tremellomycetes</taxon>
        <taxon>Cystofilobasidiales</taxon>
        <taxon>Mrakiaceae</taxon>
        <taxon>Phaffia</taxon>
    </lineage>
</organism>
<evidence type="ECO:0000256" key="3">
    <source>
        <dbReference type="ARBA" id="ARBA00023125"/>
    </source>
</evidence>
<comment type="subcellular location">
    <subcellularLocation>
        <location evidence="1">Nucleus</location>
    </subcellularLocation>
</comment>
<dbReference type="InterPro" id="IPR050142">
    <property type="entry name" value="MADS-box/MEF2_TF"/>
</dbReference>
<dbReference type="Pfam" id="PF00319">
    <property type="entry name" value="SRF-TF"/>
    <property type="match status" value="1"/>
</dbReference>
<accession>A0A0F7SGS1</accession>
<keyword evidence="5" id="KW-0539">Nucleus</keyword>
<sequence length="483" mass="50687">MNNRLIILRWHQYNMGRKKIEIKRLSDDRNRNVTFLKRKAGLMKKAWELSVLCSADVAVIVFGHNGKLFEFSSRNIEDLLLKYTEYNGTIDHKSPSEFAAAAVTDDFAQSDEDEEEAIAKPKPTVTTTSGSSSSSAKTRKIAEALNRRGSTHSDSSRLEPAQSTSPQVSRSLLSSVINPSAQNWSADQFGKPSHDGSLNGNDRASINGLRDWKNGQGQGGGASGNGGGGGNDEGNRSGGSSSVVGAGGDGPNMNYLSLLRSSFPNANLSDGFAKSPGMLQPPVPMSLYDPSGLSPSSQLSFFMGQPNPYGAVSTPTAASQGMFPNPNDPLYSAMGLFGGLSGSGGIPSSATGLSGQAPIGSTNDAGGGAQPSNYNQQQQQQPPQTNYPSGLSWPVTSQPGGNTGSAAGTGMGVNTNGGSGAGVLSDRRGSESVSSENEEDDDRELGEDEEDEEESDSRTTGRKRLDRESDDAHTLGGKKGRLH</sequence>
<evidence type="ECO:0000256" key="2">
    <source>
        <dbReference type="ARBA" id="ARBA00023015"/>
    </source>
</evidence>
<feature type="compositionally biased region" description="Basic and acidic residues" evidence="7">
    <location>
        <begin position="456"/>
        <end position="473"/>
    </location>
</feature>
<dbReference type="PROSITE" id="PS50066">
    <property type="entry name" value="MADS_BOX_2"/>
    <property type="match status" value="1"/>
</dbReference>
<dbReference type="Gene3D" id="3.40.1810.10">
    <property type="entry name" value="Transcription factor, MADS-box"/>
    <property type="match status" value="1"/>
</dbReference>
<dbReference type="PANTHER" id="PTHR48019">
    <property type="entry name" value="SERUM RESPONSE FACTOR HOMOLOG"/>
    <property type="match status" value="1"/>
</dbReference>
<evidence type="ECO:0000256" key="5">
    <source>
        <dbReference type="ARBA" id="ARBA00023242"/>
    </source>
</evidence>